<reference evidence="2 3" key="1">
    <citation type="submission" date="2012-06" db="EMBL/GenBank/DDBJ databases">
        <title>The complete chromosome of genome of Turneriella parva DSM 21527.</title>
        <authorList>
            <consortium name="US DOE Joint Genome Institute (JGI-PGF)"/>
            <person name="Lucas S."/>
            <person name="Han J."/>
            <person name="Lapidus A."/>
            <person name="Bruce D."/>
            <person name="Goodwin L."/>
            <person name="Pitluck S."/>
            <person name="Peters L."/>
            <person name="Kyrpides N."/>
            <person name="Mavromatis K."/>
            <person name="Ivanova N."/>
            <person name="Mikhailova N."/>
            <person name="Chertkov O."/>
            <person name="Detter J.C."/>
            <person name="Tapia R."/>
            <person name="Han C."/>
            <person name="Land M."/>
            <person name="Hauser L."/>
            <person name="Markowitz V."/>
            <person name="Cheng J.-F."/>
            <person name="Hugenholtz P."/>
            <person name="Woyke T."/>
            <person name="Wu D."/>
            <person name="Gronow S."/>
            <person name="Wellnitz S."/>
            <person name="Brambilla E."/>
            <person name="Klenk H.-P."/>
            <person name="Eisen J.A."/>
        </authorList>
    </citation>
    <scope>NUCLEOTIDE SEQUENCE [LARGE SCALE GENOMIC DNA]</scope>
    <source>
        <strain evidence="3">ATCC BAA-1111 / DSM 21527 / NCTC 11395 / H</strain>
    </source>
</reference>
<evidence type="ECO:0000313" key="3">
    <source>
        <dbReference type="Proteomes" id="UP000006048"/>
    </source>
</evidence>
<dbReference type="HOGENOM" id="CLU_1495572_0_0_12"/>
<dbReference type="Pfam" id="PF11006">
    <property type="entry name" value="DUF2845"/>
    <property type="match status" value="1"/>
</dbReference>
<dbReference type="KEGG" id="tpx:Turpa_0275"/>
<keyword evidence="3" id="KW-1185">Reference proteome</keyword>
<protein>
    <recommendedName>
        <fullName evidence="4">DUF2845 domain-containing protein</fullName>
    </recommendedName>
</protein>
<accession>I4B0X8</accession>
<dbReference type="AlphaFoldDB" id="I4B0X8"/>
<evidence type="ECO:0000256" key="1">
    <source>
        <dbReference type="SAM" id="MobiDB-lite"/>
    </source>
</evidence>
<dbReference type="OrthoDB" id="8906462at2"/>
<dbReference type="EMBL" id="CP002959">
    <property type="protein sequence ID" value="AFM10935.1"/>
    <property type="molecule type" value="Genomic_DNA"/>
</dbReference>
<dbReference type="Proteomes" id="UP000006048">
    <property type="component" value="Chromosome"/>
</dbReference>
<gene>
    <name evidence="2" type="ordered locus">Turpa_0275</name>
</gene>
<name>I4B0X8_TURPD</name>
<dbReference type="InterPro" id="IPR021268">
    <property type="entry name" value="DUF2845"/>
</dbReference>
<dbReference type="RefSeq" id="WP_014801456.1">
    <property type="nucleotide sequence ID" value="NC_018020.1"/>
</dbReference>
<evidence type="ECO:0000313" key="2">
    <source>
        <dbReference type="EMBL" id="AFM10935.1"/>
    </source>
</evidence>
<organism evidence="2 3">
    <name type="scientific">Turneriella parva (strain ATCC BAA-1111 / DSM 21527 / NCTC 11395 / H)</name>
    <name type="common">Leptospira parva</name>
    <dbReference type="NCBI Taxonomy" id="869212"/>
    <lineage>
        <taxon>Bacteria</taxon>
        <taxon>Pseudomonadati</taxon>
        <taxon>Spirochaetota</taxon>
        <taxon>Spirochaetia</taxon>
        <taxon>Leptospirales</taxon>
        <taxon>Leptospiraceae</taxon>
        <taxon>Turneriella</taxon>
    </lineage>
</organism>
<feature type="region of interest" description="Disordered" evidence="1">
    <location>
        <begin position="83"/>
        <end position="115"/>
    </location>
</feature>
<sequence length="180" mass="20525">MKTRMLFLAATVLATLSANNDEQIRCDGKLLGAGRSRLEVLRYCGEPQDKVAFLDERVIHRRFSNVLVGSFRETRQTGTYVDTSRSAVSTETNPRDKEPVLAGQQPQQVPAHQHDERRIVTDTTVVSQSSYTLLSSYWECQKQSVFVDEYTYNFGSGKFMTFVRFENGRVKSIKFGEYGF</sequence>
<proteinExistence type="predicted"/>
<feature type="compositionally biased region" description="Polar residues" evidence="1">
    <location>
        <begin position="83"/>
        <end position="92"/>
    </location>
</feature>
<evidence type="ECO:0008006" key="4">
    <source>
        <dbReference type="Google" id="ProtNLM"/>
    </source>
</evidence>